<proteinExistence type="predicted"/>
<evidence type="ECO:0000313" key="2">
    <source>
        <dbReference type="EMBL" id="KAK7832568.1"/>
    </source>
</evidence>
<evidence type="ECO:0000256" key="1">
    <source>
        <dbReference type="SAM" id="SignalP"/>
    </source>
</evidence>
<gene>
    <name evidence="2" type="primary">CER1_6</name>
    <name evidence="2" type="ORF">CFP56_026306</name>
</gene>
<dbReference type="AlphaFoldDB" id="A0AAW0K1F3"/>
<organism evidence="2 3">
    <name type="scientific">Quercus suber</name>
    <name type="common">Cork oak</name>
    <dbReference type="NCBI Taxonomy" id="58331"/>
    <lineage>
        <taxon>Eukaryota</taxon>
        <taxon>Viridiplantae</taxon>
        <taxon>Streptophyta</taxon>
        <taxon>Embryophyta</taxon>
        <taxon>Tracheophyta</taxon>
        <taxon>Spermatophyta</taxon>
        <taxon>Magnoliopsida</taxon>
        <taxon>eudicotyledons</taxon>
        <taxon>Gunneridae</taxon>
        <taxon>Pentapetalae</taxon>
        <taxon>rosids</taxon>
        <taxon>fabids</taxon>
        <taxon>Fagales</taxon>
        <taxon>Fagaceae</taxon>
        <taxon>Quercus</taxon>
    </lineage>
</organism>
<reference evidence="2 3" key="1">
    <citation type="journal article" date="2018" name="Sci. Data">
        <title>The draft genome sequence of cork oak.</title>
        <authorList>
            <person name="Ramos A.M."/>
            <person name="Usie A."/>
            <person name="Barbosa P."/>
            <person name="Barros P.M."/>
            <person name="Capote T."/>
            <person name="Chaves I."/>
            <person name="Simoes F."/>
            <person name="Abreu I."/>
            <person name="Carrasquinho I."/>
            <person name="Faro C."/>
            <person name="Guimaraes J.B."/>
            <person name="Mendonca D."/>
            <person name="Nobrega F."/>
            <person name="Rodrigues L."/>
            <person name="Saibo N.J.M."/>
            <person name="Varela M.C."/>
            <person name="Egas C."/>
            <person name="Matos J."/>
            <person name="Miguel C.M."/>
            <person name="Oliveira M.M."/>
            <person name="Ricardo C.P."/>
            <person name="Goncalves S."/>
        </authorList>
    </citation>
    <scope>NUCLEOTIDE SEQUENCE [LARGE SCALE GENOMIC DNA]</scope>
    <source>
        <strain evidence="3">cv. HL8</strain>
    </source>
</reference>
<keyword evidence="1" id="KW-0732">Signal</keyword>
<dbReference type="InterPro" id="IPR050307">
    <property type="entry name" value="Sterol_Desaturase_Related"/>
</dbReference>
<comment type="caution">
    <text evidence="2">The sequence shown here is derived from an EMBL/GenBank/DDBJ whole genome shotgun (WGS) entry which is preliminary data.</text>
</comment>
<feature type="chain" id="PRO_5043474677" evidence="1">
    <location>
        <begin position="31"/>
        <end position="181"/>
    </location>
</feature>
<keyword evidence="3" id="KW-1185">Reference proteome</keyword>
<dbReference type="PANTHER" id="PTHR11863">
    <property type="entry name" value="STEROL DESATURASE"/>
    <property type="match status" value="1"/>
</dbReference>
<protein>
    <submittedName>
        <fullName evidence="2">Protein eceriferum 1</fullName>
    </submittedName>
</protein>
<dbReference type="Proteomes" id="UP000237347">
    <property type="component" value="Unassembled WGS sequence"/>
</dbReference>
<name>A0AAW0K1F3_QUESU</name>
<dbReference type="EMBL" id="PKMF04000422">
    <property type="protein sequence ID" value="KAK7832568.1"/>
    <property type="molecule type" value="Genomic_DNA"/>
</dbReference>
<feature type="signal peptide" evidence="1">
    <location>
        <begin position="1"/>
        <end position="30"/>
    </location>
</feature>
<evidence type="ECO:0000313" key="3">
    <source>
        <dbReference type="Proteomes" id="UP000237347"/>
    </source>
</evidence>
<sequence length="181" mass="20721">MWMHAIAPPGHNAALLIAIGCLGPARLARTARATAARIEIQPTRAPLWSYLILAPWGIHSTYSFIVKDRNERALSHFLIFPLLLDDQILFNGAIFYLGSKTSQGQNLPLWRTDGVIMMNLLHSGPVELLYYWLHTALHHHYLYSRYHSHRCSSIVTEPLTCKFTLQFLPNFITEQCFPMIH</sequence>
<accession>A0AAW0K1F3</accession>